<dbReference type="InterPro" id="IPR014710">
    <property type="entry name" value="RmlC-like_jellyroll"/>
</dbReference>
<dbReference type="InterPro" id="IPR013096">
    <property type="entry name" value="Cupin_2"/>
</dbReference>
<evidence type="ECO:0000313" key="3">
    <source>
        <dbReference type="EMBL" id="NKY18408.1"/>
    </source>
</evidence>
<evidence type="ECO:0000259" key="2">
    <source>
        <dbReference type="Pfam" id="PF07883"/>
    </source>
</evidence>
<organism evidence="3 4">
    <name type="scientific">Tsukamurella spumae</name>
    <dbReference type="NCBI Taxonomy" id="44753"/>
    <lineage>
        <taxon>Bacteria</taxon>
        <taxon>Bacillati</taxon>
        <taxon>Actinomycetota</taxon>
        <taxon>Actinomycetes</taxon>
        <taxon>Mycobacteriales</taxon>
        <taxon>Tsukamurellaceae</taxon>
        <taxon>Tsukamurella</taxon>
    </lineage>
</organism>
<feature type="domain" description="Cupin type-2" evidence="2">
    <location>
        <begin position="39"/>
        <end position="104"/>
    </location>
</feature>
<dbReference type="AlphaFoldDB" id="A0A846WYZ0"/>
<protein>
    <submittedName>
        <fullName evidence="3">Cupin domain-containing protein</fullName>
    </submittedName>
</protein>
<name>A0A846WYZ0_9ACTN</name>
<reference evidence="3 4" key="1">
    <citation type="submission" date="2020-04" db="EMBL/GenBank/DDBJ databases">
        <title>MicrobeNet Type strains.</title>
        <authorList>
            <person name="Nicholson A.C."/>
        </authorList>
    </citation>
    <scope>NUCLEOTIDE SEQUENCE [LARGE SCALE GENOMIC DNA]</scope>
    <source>
        <strain evidence="3 4">DSM 44113</strain>
    </source>
</reference>
<dbReference type="Gene3D" id="2.60.120.10">
    <property type="entry name" value="Jelly Rolls"/>
    <property type="match status" value="1"/>
</dbReference>
<evidence type="ECO:0000256" key="1">
    <source>
        <dbReference type="SAM" id="MobiDB-lite"/>
    </source>
</evidence>
<dbReference type="Pfam" id="PF07883">
    <property type="entry name" value="Cupin_2"/>
    <property type="match status" value="1"/>
</dbReference>
<dbReference type="Proteomes" id="UP000582646">
    <property type="component" value="Unassembled WGS sequence"/>
</dbReference>
<evidence type="ECO:0000313" key="4">
    <source>
        <dbReference type="Proteomes" id="UP000582646"/>
    </source>
</evidence>
<dbReference type="InterPro" id="IPR011051">
    <property type="entry name" value="RmlC_Cupin_sf"/>
</dbReference>
<feature type="region of interest" description="Disordered" evidence="1">
    <location>
        <begin position="1"/>
        <end position="24"/>
    </location>
</feature>
<sequence>MSAGWAAVDGLATGTAKDGDTPDVSLRQRTDAARIIQLTFAAGQSMPGHSAPRPIVLLGQRGTVTLEVGGDETLLEPGRAAQIDARVPHSLTAVTDADVTLILVG</sequence>
<keyword evidence="4" id="KW-1185">Reference proteome</keyword>
<dbReference type="EMBL" id="JAAXOQ010000009">
    <property type="protein sequence ID" value="NKY18408.1"/>
    <property type="molecule type" value="Genomic_DNA"/>
</dbReference>
<dbReference type="RefSeq" id="WP_168545466.1">
    <property type="nucleotide sequence ID" value="NZ_BAAAKS010000015.1"/>
</dbReference>
<gene>
    <name evidence="3" type="ORF">HF999_08505</name>
</gene>
<comment type="caution">
    <text evidence="3">The sequence shown here is derived from an EMBL/GenBank/DDBJ whole genome shotgun (WGS) entry which is preliminary data.</text>
</comment>
<dbReference type="SUPFAM" id="SSF51182">
    <property type="entry name" value="RmlC-like cupins"/>
    <property type="match status" value="1"/>
</dbReference>
<accession>A0A846WYZ0</accession>
<proteinExistence type="predicted"/>